<dbReference type="PANTHER" id="PTHR30308:SF2">
    <property type="entry name" value="SSRA-BINDING PROTEIN"/>
    <property type="match status" value="1"/>
</dbReference>
<evidence type="ECO:0000256" key="2">
    <source>
        <dbReference type="ARBA" id="ARBA00022884"/>
    </source>
</evidence>
<accession>A0A4Y6PYK5</accession>
<evidence type="ECO:0000313" key="6">
    <source>
        <dbReference type="Proteomes" id="UP000315995"/>
    </source>
</evidence>
<evidence type="ECO:0000256" key="3">
    <source>
        <dbReference type="HAMAP-Rule" id="MF_00023"/>
    </source>
</evidence>
<dbReference type="AlphaFoldDB" id="A0A4Y6PYK5"/>
<dbReference type="GO" id="GO:0005829">
    <property type="term" value="C:cytosol"/>
    <property type="evidence" value="ECO:0007669"/>
    <property type="project" value="TreeGrafter"/>
</dbReference>
<comment type="function">
    <text evidence="3">Required for rescue of stalled ribosomes mediated by trans-translation. Binds to transfer-messenger RNA (tmRNA), required for stable association of tmRNA with ribosomes. tmRNA and SmpB together mimic tRNA shape, replacing the anticodon stem-loop with SmpB. tmRNA is encoded by the ssrA gene; the 2 termini fold to resemble tRNA(Ala) and it encodes a 'tag peptide', a short internal open reading frame. During trans-translation Ala-aminoacylated tmRNA acts like a tRNA, entering the A-site of stalled ribosomes, displacing the stalled mRNA. The ribosome then switches to translate the ORF on the tmRNA; the nascent peptide is terminated with the 'tag peptide' encoded by the tmRNA and targeted for degradation. The ribosome is freed to recommence translation, which seems to be the essential function of trans-translation.</text>
</comment>
<protein>
    <recommendedName>
        <fullName evidence="3">SsrA-binding protein</fullName>
    </recommendedName>
    <alternativeName>
        <fullName evidence="3">Small protein B</fullName>
    </alternativeName>
</protein>
<dbReference type="RefSeq" id="WP_141199864.1">
    <property type="nucleotide sequence ID" value="NZ_CP041186.1"/>
</dbReference>
<dbReference type="CDD" id="cd09294">
    <property type="entry name" value="SmpB"/>
    <property type="match status" value="1"/>
</dbReference>
<dbReference type="NCBIfam" id="NF003843">
    <property type="entry name" value="PRK05422.1"/>
    <property type="match status" value="1"/>
</dbReference>
<feature type="region of interest" description="Disordered" evidence="4">
    <location>
        <begin position="131"/>
        <end position="160"/>
    </location>
</feature>
<dbReference type="NCBIfam" id="TIGR00086">
    <property type="entry name" value="smpB"/>
    <property type="match status" value="1"/>
</dbReference>
<organism evidence="5 6">
    <name type="scientific">Persicimonas caeni</name>
    <dbReference type="NCBI Taxonomy" id="2292766"/>
    <lineage>
        <taxon>Bacteria</taxon>
        <taxon>Deltaproteobacteria</taxon>
        <taxon>Bradymonadales</taxon>
        <taxon>Bradymonadaceae</taxon>
        <taxon>Persicimonas</taxon>
    </lineage>
</organism>
<evidence type="ECO:0000256" key="1">
    <source>
        <dbReference type="ARBA" id="ARBA00022490"/>
    </source>
</evidence>
<dbReference type="InterPro" id="IPR000037">
    <property type="entry name" value="SsrA-bd_prot"/>
</dbReference>
<dbReference type="GO" id="GO:0003723">
    <property type="term" value="F:RNA binding"/>
    <property type="evidence" value="ECO:0007669"/>
    <property type="project" value="UniProtKB-UniRule"/>
</dbReference>
<dbReference type="InterPro" id="IPR023620">
    <property type="entry name" value="SmpB"/>
</dbReference>
<dbReference type="PROSITE" id="PS01317">
    <property type="entry name" value="SSRP"/>
    <property type="match status" value="1"/>
</dbReference>
<dbReference type="PANTHER" id="PTHR30308">
    <property type="entry name" value="TMRNA-BINDING COMPONENT OF TRANS-TRANSLATION TAGGING COMPLEX"/>
    <property type="match status" value="1"/>
</dbReference>
<dbReference type="GO" id="GO:0070929">
    <property type="term" value="P:trans-translation"/>
    <property type="evidence" value="ECO:0007669"/>
    <property type="project" value="UniProtKB-UniRule"/>
</dbReference>
<dbReference type="InterPro" id="IPR020081">
    <property type="entry name" value="SsrA-bd_prot_CS"/>
</dbReference>
<dbReference type="Proteomes" id="UP000315995">
    <property type="component" value="Chromosome"/>
</dbReference>
<keyword evidence="2 3" id="KW-0694">RNA-binding</keyword>
<keyword evidence="6" id="KW-1185">Reference proteome</keyword>
<gene>
    <name evidence="3 5" type="primary">smpB</name>
    <name evidence="5" type="ORF">FIV42_22475</name>
</gene>
<dbReference type="EMBL" id="CP041186">
    <property type="protein sequence ID" value="QDG53408.1"/>
    <property type="molecule type" value="Genomic_DNA"/>
</dbReference>
<dbReference type="Pfam" id="PF01668">
    <property type="entry name" value="SmpB"/>
    <property type="match status" value="1"/>
</dbReference>
<dbReference type="Gene3D" id="2.40.280.10">
    <property type="match status" value="1"/>
</dbReference>
<accession>A0A5B8YGB7</accession>
<evidence type="ECO:0000256" key="4">
    <source>
        <dbReference type="SAM" id="MobiDB-lite"/>
    </source>
</evidence>
<evidence type="ECO:0000313" key="5">
    <source>
        <dbReference type="EMBL" id="QDG53408.1"/>
    </source>
</evidence>
<name>A0A4Y6PYK5_PERCE</name>
<dbReference type="SUPFAM" id="SSF74982">
    <property type="entry name" value="Small protein B (SmpB)"/>
    <property type="match status" value="1"/>
</dbReference>
<reference evidence="5 6" key="1">
    <citation type="submission" date="2019-06" db="EMBL/GenBank/DDBJ databases">
        <title>Persicimonas caeni gen. nov., sp. nov., a predatory bacterium isolated from solar saltern.</title>
        <authorList>
            <person name="Wang S."/>
        </authorList>
    </citation>
    <scope>NUCLEOTIDE SEQUENCE [LARGE SCALE GENOMIC DNA]</scope>
    <source>
        <strain evidence="5 6">YN101</strain>
    </source>
</reference>
<dbReference type="OrthoDB" id="9805462at2"/>
<proteinExistence type="inferred from homology"/>
<sequence>MGDDNIKIITRNRKARHNYYVDEEYEAGLKLVGSEVKSLREGKVQLKDAYARFENHELYLVNAHIPPYSHGTHENHEPERDRKLLMHRRELNRLENKVETAGYTLIPLALYFKGSHVKVELGLAKGKKLFDKRHELKKKQHKREMAREHARQHDRRSSDY</sequence>
<comment type="similarity">
    <text evidence="3">Belongs to the SmpB family.</text>
</comment>
<feature type="compositionally biased region" description="Basic and acidic residues" evidence="4">
    <location>
        <begin position="143"/>
        <end position="160"/>
    </location>
</feature>
<keyword evidence="1 3" id="KW-0963">Cytoplasm</keyword>
<dbReference type="GO" id="GO:0070930">
    <property type="term" value="P:trans-translation-dependent protein tagging"/>
    <property type="evidence" value="ECO:0007669"/>
    <property type="project" value="TreeGrafter"/>
</dbReference>
<dbReference type="HAMAP" id="MF_00023">
    <property type="entry name" value="SmpB"/>
    <property type="match status" value="1"/>
</dbReference>
<comment type="subcellular location">
    <subcellularLocation>
        <location evidence="3">Cytoplasm</location>
    </subcellularLocation>
    <text evidence="3">The tmRNA-SmpB complex associates with stalled 70S ribosomes.</text>
</comment>